<dbReference type="AlphaFoldDB" id="A0A2M8ELM3"/>
<feature type="transmembrane region" description="Helical" evidence="6">
    <location>
        <begin position="130"/>
        <end position="150"/>
    </location>
</feature>
<gene>
    <name evidence="8" type="ORF">CO058_02550</name>
</gene>
<evidence type="ECO:0000313" key="8">
    <source>
        <dbReference type="EMBL" id="PJC23615.1"/>
    </source>
</evidence>
<reference evidence="9" key="1">
    <citation type="submission" date="2017-09" db="EMBL/GenBank/DDBJ databases">
        <title>Depth-based differentiation of microbial function through sediment-hosted aquifers and enrichment of novel symbionts in the deep terrestrial subsurface.</title>
        <authorList>
            <person name="Probst A.J."/>
            <person name="Ladd B."/>
            <person name="Jarett J.K."/>
            <person name="Geller-Mcgrath D.E."/>
            <person name="Sieber C.M.K."/>
            <person name="Emerson J.B."/>
            <person name="Anantharaman K."/>
            <person name="Thomas B.C."/>
            <person name="Malmstrom R."/>
            <person name="Stieglmeier M."/>
            <person name="Klingl A."/>
            <person name="Woyke T."/>
            <person name="Ryan C.M."/>
            <person name="Banfield J.F."/>
        </authorList>
    </citation>
    <scope>NUCLEOTIDE SEQUENCE [LARGE SCALE GENOMIC DNA]</scope>
</reference>
<dbReference type="InterPro" id="IPR036390">
    <property type="entry name" value="WH_DNA-bd_sf"/>
</dbReference>
<dbReference type="SUPFAM" id="SSF46785">
    <property type="entry name" value="Winged helix' DNA-binding domain"/>
    <property type="match status" value="1"/>
</dbReference>
<dbReference type="InterPro" id="IPR036388">
    <property type="entry name" value="WH-like_DNA-bd_sf"/>
</dbReference>
<accession>A0A2M8ELM3</accession>
<evidence type="ECO:0000256" key="3">
    <source>
        <dbReference type="ARBA" id="ARBA00022840"/>
    </source>
</evidence>
<keyword evidence="4" id="KW-0238">DNA-binding</keyword>
<dbReference type="InterPro" id="IPR002543">
    <property type="entry name" value="FtsK_dom"/>
</dbReference>
<dbReference type="PANTHER" id="PTHR22683:SF41">
    <property type="entry name" value="DNA TRANSLOCASE FTSK"/>
    <property type="match status" value="1"/>
</dbReference>
<comment type="caution">
    <text evidence="8">The sequence shown here is derived from an EMBL/GenBank/DDBJ whole genome shotgun (WGS) entry which is preliminary data.</text>
</comment>
<dbReference type="Pfam" id="PF01580">
    <property type="entry name" value="FtsK_SpoIIIE"/>
    <property type="match status" value="1"/>
</dbReference>
<evidence type="ECO:0000256" key="5">
    <source>
        <dbReference type="PROSITE-ProRule" id="PRU00289"/>
    </source>
</evidence>
<dbReference type="InterPro" id="IPR050206">
    <property type="entry name" value="FtsK/SpoIIIE/SftA"/>
</dbReference>
<dbReference type="PANTHER" id="PTHR22683">
    <property type="entry name" value="SPORULATION PROTEIN RELATED"/>
    <property type="match status" value="1"/>
</dbReference>
<dbReference type="EMBL" id="PFSJ01000019">
    <property type="protein sequence ID" value="PJC23615.1"/>
    <property type="molecule type" value="Genomic_DNA"/>
</dbReference>
<comment type="similarity">
    <text evidence="1">Belongs to the FtsK/SpoIIIE/SftA family.</text>
</comment>
<keyword evidence="6" id="KW-0812">Transmembrane</keyword>
<dbReference type="Gene3D" id="1.10.10.10">
    <property type="entry name" value="Winged helix-like DNA-binding domain superfamily/Winged helix DNA-binding domain"/>
    <property type="match status" value="1"/>
</dbReference>
<evidence type="ECO:0000256" key="4">
    <source>
        <dbReference type="ARBA" id="ARBA00023125"/>
    </source>
</evidence>
<dbReference type="SUPFAM" id="SSF52540">
    <property type="entry name" value="P-loop containing nucleoside triphosphate hydrolases"/>
    <property type="match status" value="1"/>
</dbReference>
<sequence length="755" mass="82153">MAKRGRKPKRRIVWESHKSILTSALSLVFVLLSVLSVISIFGGVGDSSGVINTKLRHIFVDGFGFGSFIIPILLLYIGLLTIGSVNLKVLNRKILIGLSLFFLGMLGMFGENGGGFIGGMITNKTATLISYPGAVFFYFLLFVFSIVLISNTGLNVFVEKAKAAFSFVSAKLFRFNVPAADTDITVDESLSPDTLISNTFESPTLGYSAQNVVSADDTSYGLNDSNKDFELISPPSGPVDDLIKNEDQVEVPDVSFITEEENKKVSRLPFSNKLWEYPPHSLLSDIPSRPPDAGDIEGRSRMIEETLKAFGINATTVDKHVGPAVTRYALNLPIGIKASKVQGLSTDLALRLKSPSGSVRIEAPIPGTNLVGIEVPNFTPSSVSFRTVLESDELKKSKGKLSIAIGHDVSGKSVIQDITRWPHALIAGATGTGKSVFLNEIIATILFRCSPSECRFIMIDPKFVELSQYNGIPHLLTPVVTDMEQKAVSALAWAVSEMERRYILFANAGVRNIADFNTKSGFQAEPYIIIVIDEIADMMMVAASEVEKYIIRLAQKSRATGIHLILATQRPSVNILTGTIKANVPTRFAFKVTSNVDSRVIIDQSGAETLIGRGDMLFIPPDDSKPKRIQGAFVSDDEITRLVNYLKNTGIEPDYKDEIIKHKIEVKTGGGKFSGDVDPKVLEALEIIISEGKASASYLQRKLGLGYSRAARIIDELQDAGIIGQANGSKPREVLVSNIDDAVSRLNSVNLDNQE</sequence>
<feature type="transmembrane region" description="Helical" evidence="6">
    <location>
        <begin position="20"/>
        <end position="42"/>
    </location>
</feature>
<dbReference type="Pfam" id="PF09397">
    <property type="entry name" value="FtsK_gamma"/>
    <property type="match status" value="1"/>
</dbReference>
<keyword evidence="6" id="KW-1133">Transmembrane helix</keyword>
<dbReference type="InterPro" id="IPR018541">
    <property type="entry name" value="Ftsk_gamma"/>
</dbReference>
<dbReference type="InterPro" id="IPR003593">
    <property type="entry name" value="AAA+_ATPase"/>
</dbReference>
<protein>
    <submittedName>
        <fullName evidence="8">DNA translocase FtsK</fullName>
    </submittedName>
</protein>
<dbReference type="Gene3D" id="3.30.980.40">
    <property type="match status" value="1"/>
</dbReference>
<dbReference type="PROSITE" id="PS50901">
    <property type="entry name" value="FTSK"/>
    <property type="match status" value="1"/>
</dbReference>
<feature type="domain" description="FtsK" evidence="7">
    <location>
        <begin position="411"/>
        <end position="599"/>
    </location>
</feature>
<evidence type="ECO:0000256" key="1">
    <source>
        <dbReference type="ARBA" id="ARBA00006474"/>
    </source>
</evidence>
<feature type="transmembrane region" description="Helical" evidence="6">
    <location>
        <begin position="62"/>
        <end position="82"/>
    </location>
</feature>
<dbReference type="Gene3D" id="3.40.50.300">
    <property type="entry name" value="P-loop containing nucleotide triphosphate hydrolases"/>
    <property type="match status" value="1"/>
</dbReference>
<dbReference type="CDD" id="cd01127">
    <property type="entry name" value="TrwB_TraG_TraD_VirD4"/>
    <property type="match status" value="1"/>
</dbReference>
<name>A0A2M8ELM3_UNCKA</name>
<dbReference type="SMART" id="SM00843">
    <property type="entry name" value="Ftsk_gamma"/>
    <property type="match status" value="1"/>
</dbReference>
<dbReference type="InterPro" id="IPR027417">
    <property type="entry name" value="P-loop_NTPase"/>
</dbReference>
<organism evidence="8 9">
    <name type="scientific">candidate division WWE3 bacterium CG_4_9_14_0_2_um_filter_35_11</name>
    <dbReference type="NCBI Taxonomy" id="1975077"/>
    <lineage>
        <taxon>Bacteria</taxon>
        <taxon>Katanobacteria</taxon>
    </lineage>
</organism>
<evidence type="ECO:0000259" key="7">
    <source>
        <dbReference type="PROSITE" id="PS50901"/>
    </source>
</evidence>
<evidence type="ECO:0000256" key="6">
    <source>
        <dbReference type="SAM" id="Phobius"/>
    </source>
</evidence>
<feature type="binding site" evidence="5">
    <location>
        <begin position="428"/>
        <end position="435"/>
    </location>
    <ligand>
        <name>ATP</name>
        <dbReference type="ChEBI" id="CHEBI:30616"/>
    </ligand>
</feature>
<evidence type="ECO:0000256" key="2">
    <source>
        <dbReference type="ARBA" id="ARBA00022741"/>
    </source>
</evidence>
<dbReference type="Proteomes" id="UP000229756">
    <property type="component" value="Unassembled WGS sequence"/>
</dbReference>
<dbReference type="GO" id="GO:0003677">
    <property type="term" value="F:DNA binding"/>
    <property type="evidence" value="ECO:0007669"/>
    <property type="project" value="UniProtKB-KW"/>
</dbReference>
<dbReference type="SMART" id="SM00382">
    <property type="entry name" value="AAA"/>
    <property type="match status" value="1"/>
</dbReference>
<feature type="transmembrane region" description="Helical" evidence="6">
    <location>
        <begin position="94"/>
        <end position="110"/>
    </location>
</feature>
<keyword evidence="2 5" id="KW-0547">Nucleotide-binding</keyword>
<proteinExistence type="inferred from homology"/>
<keyword evidence="6" id="KW-0472">Membrane</keyword>
<evidence type="ECO:0000313" key="9">
    <source>
        <dbReference type="Proteomes" id="UP000229756"/>
    </source>
</evidence>
<dbReference type="Pfam" id="PF17854">
    <property type="entry name" value="FtsK_alpha"/>
    <property type="match status" value="1"/>
</dbReference>
<dbReference type="GO" id="GO:0005524">
    <property type="term" value="F:ATP binding"/>
    <property type="evidence" value="ECO:0007669"/>
    <property type="project" value="UniProtKB-UniRule"/>
</dbReference>
<dbReference type="InterPro" id="IPR041027">
    <property type="entry name" value="FtsK_alpha"/>
</dbReference>
<keyword evidence="3 5" id="KW-0067">ATP-binding</keyword>